<evidence type="ECO:0008006" key="5">
    <source>
        <dbReference type="Google" id="ProtNLM"/>
    </source>
</evidence>
<reference evidence="3 4" key="1">
    <citation type="journal article" date="2015" name="Nature">
        <title>rRNA introns, odd ribosomes, and small enigmatic genomes across a large radiation of phyla.</title>
        <authorList>
            <person name="Brown C.T."/>
            <person name="Hug L.A."/>
            <person name="Thomas B.C."/>
            <person name="Sharon I."/>
            <person name="Castelle C.J."/>
            <person name="Singh A."/>
            <person name="Wilkins M.J."/>
            <person name="Williams K.H."/>
            <person name="Banfield J.F."/>
        </authorList>
    </citation>
    <scope>NUCLEOTIDE SEQUENCE [LARGE SCALE GENOMIC DNA]</scope>
</reference>
<evidence type="ECO:0000256" key="2">
    <source>
        <dbReference type="SAM" id="Phobius"/>
    </source>
</evidence>
<keyword evidence="2" id="KW-0472">Membrane</keyword>
<dbReference type="Proteomes" id="UP000033980">
    <property type="component" value="Unassembled WGS sequence"/>
</dbReference>
<sequence length="150" mass="17035">MKKRKLSGIDRVSEKLIHYIGTNGSLIVHTIAFIGIFSLRFFAIPTEEILLILTTALSIEAVYLAIFIQITVNRTTESLAGVEMDIDDIQEDVDDIQEDVDSLETNIKGISEDYLEDSSEEVDMVRVLKDMEGRLKDLQRDIIMLQKKKS</sequence>
<protein>
    <recommendedName>
        <fullName evidence="5">DUF1003 domain-containing protein</fullName>
    </recommendedName>
</protein>
<evidence type="ECO:0000256" key="1">
    <source>
        <dbReference type="SAM" id="Coils"/>
    </source>
</evidence>
<name>A0A0G1FGP5_9BACT</name>
<accession>A0A0G1FGP5</accession>
<keyword evidence="2" id="KW-0812">Transmembrane</keyword>
<comment type="caution">
    <text evidence="3">The sequence shown here is derived from an EMBL/GenBank/DDBJ whole genome shotgun (WGS) entry which is preliminary data.</text>
</comment>
<proteinExistence type="predicted"/>
<organism evidence="3 4">
    <name type="scientific">Candidatus Collierbacteria bacterium GW2011_GWC2_43_12</name>
    <dbReference type="NCBI Taxonomy" id="1618390"/>
    <lineage>
        <taxon>Bacteria</taxon>
        <taxon>Candidatus Collieribacteriota</taxon>
    </lineage>
</organism>
<feature type="transmembrane region" description="Helical" evidence="2">
    <location>
        <begin position="49"/>
        <end position="68"/>
    </location>
</feature>
<keyword evidence="1" id="KW-0175">Coiled coil</keyword>
<gene>
    <name evidence="3" type="ORF">UV68_C0013G0007</name>
</gene>
<evidence type="ECO:0000313" key="4">
    <source>
        <dbReference type="Proteomes" id="UP000033980"/>
    </source>
</evidence>
<feature type="coiled-coil region" evidence="1">
    <location>
        <begin position="79"/>
        <end position="148"/>
    </location>
</feature>
<dbReference type="EMBL" id="LCFK01000013">
    <property type="protein sequence ID" value="KKS94281.1"/>
    <property type="molecule type" value="Genomic_DNA"/>
</dbReference>
<feature type="transmembrane region" description="Helical" evidence="2">
    <location>
        <begin position="20"/>
        <end position="43"/>
    </location>
</feature>
<dbReference type="AlphaFoldDB" id="A0A0G1FGP5"/>
<keyword evidence="2" id="KW-1133">Transmembrane helix</keyword>
<evidence type="ECO:0000313" key="3">
    <source>
        <dbReference type="EMBL" id="KKS94281.1"/>
    </source>
</evidence>